<organism evidence="1 2">
    <name type="scientific">Canavalia gladiata</name>
    <name type="common">Sword bean</name>
    <name type="synonym">Dolichos gladiatus</name>
    <dbReference type="NCBI Taxonomy" id="3824"/>
    <lineage>
        <taxon>Eukaryota</taxon>
        <taxon>Viridiplantae</taxon>
        <taxon>Streptophyta</taxon>
        <taxon>Embryophyta</taxon>
        <taxon>Tracheophyta</taxon>
        <taxon>Spermatophyta</taxon>
        <taxon>Magnoliopsida</taxon>
        <taxon>eudicotyledons</taxon>
        <taxon>Gunneridae</taxon>
        <taxon>Pentapetalae</taxon>
        <taxon>rosids</taxon>
        <taxon>fabids</taxon>
        <taxon>Fabales</taxon>
        <taxon>Fabaceae</taxon>
        <taxon>Papilionoideae</taxon>
        <taxon>50 kb inversion clade</taxon>
        <taxon>NPAAA clade</taxon>
        <taxon>indigoferoid/millettioid clade</taxon>
        <taxon>Phaseoleae</taxon>
        <taxon>Canavalia</taxon>
    </lineage>
</organism>
<evidence type="ECO:0000313" key="2">
    <source>
        <dbReference type="Proteomes" id="UP001367508"/>
    </source>
</evidence>
<comment type="caution">
    <text evidence="1">The sequence shown here is derived from an EMBL/GenBank/DDBJ whole genome shotgun (WGS) entry which is preliminary data.</text>
</comment>
<accession>A0AAN9MST4</accession>
<keyword evidence="2" id="KW-1185">Reference proteome</keyword>
<protein>
    <submittedName>
        <fullName evidence="1">Uncharacterized protein</fullName>
    </submittedName>
</protein>
<gene>
    <name evidence="1" type="ORF">VNO77_02206</name>
</gene>
<dbReference type="EMBL" id="JAYMYQ010000001">
    <property type="protein sequence ID" value="KAK7360224.1"/>
    <property type="molecule type" value="Genomic_DNA"/>
</dbReference>
<sequence>MEALDHYSKWNRLESSHMGAFDECIFLEKPQQQARHHCLWIFLYPQELSLKLIQGVRTSTRHLGKRLARRLEEVTVQCYTLSYADERTKASEYVFINKAHVGFATFHECIPLYQRFPGTDSWLKTLLQKQKEHSLGGLRGSGFFDSSASITSFDSPAVKEKTLWKNIKILVL</sequence>
<dbReference type="AlphaFoldDB" id="A0AAN9MST4"/>
<evidence type="ECO:0000313" key="1">
    <source>
        <dbReference type="EMBL" id="KAK7360224.1"/>
    </source>
</evidence>
<reference evidence="1 2" key="1">
    <citation type="submission" date="2024-01" db="EMBL/GenBank/DDBJ databases">
        <title>The genomes of 5 underutilized Papilionoideae crops provide insights into root nodulation and disease resistanc.</title>
        <authorList>
            <person name="Jiang F."/>
        </authorList>
    </citation>
    <scope>NUCLEOTIDE SEQUENCE [LARGE SCALE GENOMIC DNA]</scope>
    <source>
        <strain evidence="1">LVBAO_FW01</strain>
        <tissue evidence="1">Leaves</tissue>
    </source>
</reference>
<dbReference type="Proteomes" id="UP001367508">
    <property type="component" value="Unassembled WGS sequence"/>
</dbReference>
<name>A0AAN9MST4_CANGL</name>
<proteinExistence type="predicted"/>